<reference evidence="2 3" key="1">
    <citation type="journal article" date="2012" name="Science">
        <title>The Paleozoic origin of enzymatic lignin decomposition reconstructed from 31 fungal genomes.</title>
        <authorList>
            <person name="Floudas D."/>
            <person name="Binder M."/>
            <person name="Riley R."/>
            <person name="Barry K."/>
            <person name="Blanchette R.A."/>
            <person name="Henrissat B."/>
            <person name="Martinez A.T."/>
            <person name="Otillar R."/>
            <person name="Spatafora J.W."/>
            <person name="Yadav J.S."/>
            <person name="Aerts A."/>
            <person name="Benoit I."/>
            <person name="Boyd A."/>
            <person name="Carlson A."/>
            <person name="Copeland A."/>
            <person name="Coutinho P.M."/>
            <person name="de Vries R.P."/>
            <person name="Ferreira P."/>
            <person name="Findley K."/>
            <person name="Foster B."/>
            <person name="Gaskell J."/>
            <person name="Glotzer D."/>
            <person name="Gorecki P."/>
            <person name="Heitman J."/>
            <person name="Hesse C."/>
            <person name="Hori C."/>
            <person name="Igarashi K."/>
            <person name="Jurgens J.A."/>
            <person name="Kallen N."/>
            <person name="Kersten P."/>
            <person name="Kohler A."/>
            <person name="Kuees U."/>
            <person name="Kumar T.K.A."/>
            <person name="Kuo A."/>
            <person name="LaButti K."/>
            <person name="Larrondo L.F."/>
            <person name="Lindquist E."/>
            <person name="Ling A."/>
            <person name="Lombard V."/>
            <person name="Lucas S."/>
            <person name="Lundell T."/>
            <person name="Martin R."/>
            <person name="McLaughlin D.J."/>
            <person name="Morgenstern I."/>
            <person name="Morin E."/>
            <person name="Murat C."/>
            <person name="Nagy L.G."/>
            <person name="Nolan M."/>
            <person name="Ohm R.A."/>
            <person name="Patyshakuliyeva A."/>
            <person name="Rokas A."/>
            <person name="Ruiz-Duenas F.J."/>
            <person name="Sabat G."/>
            <person name="Salamov A."/>
            <person name="Samejima M."/>
            <person name="Schmutz J."/>
            <person name="Slot J.C."/>
            <person name="St John F."/>
            <person name="Stenlid J."/>
            <person name="Sun H."/>
            <person name="Sun S."/>
            <person name="Syed K."/>
            <person name="Tsang A."/>
            <person name="Wiebenga A."/>
            <person name="Young D."/>
            <person name="Pisabarro A."/>
            <person name="Eastwood D.C."/>
            <person name="Martin F."/>
            <person name="Cullen D."/>
            <person name="Grigoriev I.V."/>
            <person name="Hibbett D.S."/>
        </authorList>
    </citation>
    <scope>NUCLEOTIDE SEQUENCE [LARGE SCALE GENOMIC DNA]</scope>
    <source>
        <strain evidence="2 3">DJM-731 SS1</strain>
    </source>
</reference>
<dbReference type="OrthoDB" id="2570580at2759"/>
<keyword evidence="3" id="KW-1185">Reference proteome</keyword>
<proteinExistence type="predicted"/>
<protein>
    <recommendedName>
        <fullName evidence="4">OB domain-containing protein</fullName>
    </recommendedName>
</protein>
<feature type="region of interest" description="Disordered" evidence="1">
    <location>
        <begin position="125"/>
        <end position="154"/>
    </location>
</feature>
<dbReference type="RefSeq" id="XP_040623753.1">
    <property type="nucleotide sequence ID" value="XM_040767647.1"/>
</dbReference>
<dbReference type="EMBL" id="JH795879">
    <property type="protein sequence ID" value="EJT96855.1"/>
    <property type="molecule type" value="Genomic_DNA"/>
</dbReference>
<dbReference type="OMA" id="CYRTMPY"/>
<feature type="region of interest" description="Disordered" evidence="1">
    <location>
        <begin position="273"/>
        <end position="310"/>
    </location>
</feature>
<dbReference type="Proteomes" id="UP000030653">
    <property type="component" value="Unassembled WGS sequence"/>
</dbReference>
<evidence type="ECO:0000256" key="1">
    <source>
        <dbReference type="SAM" id="MobiDB-lite"/>
    </source>
</evidence>
<evidence type="ECO:0008006" key="4">
    <source>
        <dbReference type="Google" id="ProtNLM"/>
    </source>
</evidence>
<feature type="compositionally biased region" description="Low complexity" evidence="1">
    <location>
        <begin position="13"/>
        <end position="28"/>
    </location>
</feature>
<feature type="region of interest" description="Disordered" evidence="1">
    <location>
        <begin position="13"/>
        <end position="53"/>
    </location>
</feature>
<evidence type="ECO:0000313" key="2">
    <source>
        <dbReference type="EMBL" id="EJT96855.1"/>
    </source>
</evidence>
<feature type="compositionally biased region" description="Low complexity" evidence="1">
    <location>
        <begin position="291"/>
        <end position="300"/>
    </location>
</feature>
<feature type="compositionally biased region" description="Polar residues" evidence="1">
    <location>
        <begin position="142"/>
        <end position="154"/>
    </location>
</feature>
<dbReference type="STRING" id="1858805.M5FN55"/>
<dbReference type="HOGENOM" id="CLU_897211_0_0_1"/>
<accession>M5FN55</accession>
<dbReference type="AlphaFoldDB" id="M5FN55"/>
<evidence type="ECO:0000313" key="3">
    <source>
        <dbReference type="Proteomes" id="UP000030653"/>
    </source>
</evidence>
<feature type="compositionally biased region" description="Basic and acidic residues" evidence="1">
    <location>
        <begin position="273"/>
        <end position="286"/>
    </location>
</feature>
<sequence length="310" mass="33093">MPPLIILGAPSRSSLISSLSPSPSSSPGTGIGSWHRLTLSPPSPSPFPQDASDSWAELPKASYVAAHSRLGEVSDLYRNAIFGGSMSMSRDEGEEEGESLEVVLHSRREETSAEASEVSHALTWEPTPNTSRTANVRDGASHTRSSLWTDSESYLPTPASSSEASIHRLPSYRVNPHSLTPLHLLPSLSRARYAPPRVNILVGVLEVSGPETVTIRKGKEAGKEVAVLKLVVGGEGSVLGVTAWRGCAKTWAQAADAGVRRGDVVLLSDLEAPRLSRTDPAPHPRAPETPQPHLLPQLHPNTMLSLHPVV</sequence>
<gene>
    <name evidence="2" type="ORF">DACRYDRAFT_102602</name>
</gene>
<name>M5FN55_DACPD</name>
<organism evidence="2 3">
    <name type="scientific">Dacryopinax primogenitus (strain DJM 731)</name>
    <name type="common">Brown rot fungus</name>
    <dbReference type="NCBI Taxonomy" id="1858805"/>
    <lineage>
        <taxon>Eukaryota</taxon>
        <taxon>Fungi</taxon>
        <taxon>Dikarya</taxon>
        <taxon>Basidiomycota</taxon>
        <taxon>Agaricomycotina</taxon>
        <taxon>Dacrymycetes</taxon>
        <taxon>Dacrymycetales</taxon>
        <taxon>Dacrymycetaceae</taxon>
        <taxon>Dacryopinax</taxon>
    </lineage>
</organism>
<dbReference type="GeneID" id="63682709"/>